<dbReference type="Proteomes" id="UP000054771">
    <property type="component" value="Unassembled WGS sequence"/>
</dbReference>
<protein>
    <submittedName>
        <fullName evidence="1">Uncharacterized protein</fullName>
    </submittedName>
</protein>
<organism evidence="1 2">
    <name type="scientific">Aspergillus calidoustus</name>
    <dbReference type="NCBI Taxonomy" id="454130"/>
    <lineage>
        <taxon>Eukaryota</taxon>
        <taxon>Fungi</taxon>
        <taxon>Dikarya</taxon>
        <taxon>Ascomycota</taxon>
        <taxon>Pezizomycotina</taxon>
        <taxon>Eurotiomycetes</taxon>
        <taxon>Eurotiomycetidae</taxon>
        <taxon>Eurotiales</taxon>
        <taxon>Aspergillaceae</taxon>
        <taxon>Aspergillus</taxon>
        <taxon>Aspergillus subgen. Nidulantes</taxon>
    </lineage>
</organism>
<gene>
    <name evidence="1" type="ORF">ASPCAL14481</name>
</gene>
<evidence type="ECO:0000313" key="2">
    <source>
        <dbReference type="Proteomes" id="UP000054771"/>
    </source>
</evidence>
<reference evidence="2" key="1">
    <citation type="journal article" date="2016" name="Genome Announc.">
        <title>Draft genome sequences of fungus Aspergillus calidoustus.</title>
        <authorList>
            <person name="Horn F."/>
            <person name="Linde J."/>
            <person name="Mattern D.J."/>
            <person name="Walther G."/>
            <person name="Guthke R."/>
            <person name="Scherlach K."/>
            <person name="Martin K."/>
            <person name="Brakhage A.A."/>
            <person name="Petzke L."/>
            <person name="Valiante V."/>
        </authorList>
    </citation>
    <scope>NUCLEOTIDE SEQUENCE [LARGE SCALE GENOMIC DNA]</scope>
    <source>
        <strain evidence="2">SF006504</strain>
    </source>
</reference>
<name>A0A0U5GHV1_ASPCI</name>
<sequence>MHSCNKVPYKWMQFVNIFLKIHLLSELAVSARLEIPARLITPSSRAGYLTGSRARQHGSTDRKQPHSDAWLPFALHLGYQDWV</sequence>
<accession>A0A0U5GHV1</accession>
<evidence type="ECO:0000313" key="1">
    <source>
        <dbReference type="EMBL" id="CEL11379.1"/>
    </source>
</evidence>
<dbReference type="EMBL" id="CDMC01000025">
    <property type="protein sequence ID" value="CEL11379.1"/>
    <property type="molecule type" value="Genomic_DNA"/>
</dbReference>
<proteinExistence type="predicted"/>
<dbReference type="AlphaFoldDB" id="A0A0U5GHV1"/>
<keyword evidence="2" id="KW-1185">Reference proteome</keyword>